<accession>A0A1W6N488</accession>
<feature type="transmembrane region" description="Helical" evidence="1">
    <location>
        <begin position="247"/>
        <end position="270"/>
    </location>
</feature>
<keyword evidence="3" id="KW-1185">Reference proteome</keyword>
<name>A0A1W6N488_9PROT</name>
<keyword evidence="1" id="KW-0472">Membrane</keyword>
<evidence type="ECO:0000313" key="3">
    <source>
        <dbReference type="Proteomes" id="UP000237351"/>
    </source>
</evidence>
<organism evidence="2 3">
    <name type="scientific">Candidatus Nucleicultrix amoebiphila FS5</name>
    <dbReference type="NCBI Taxonomy" id="1414854"/>
    <lineage>
        <taxon>Bacteria</taxon>
        <taxon>Pseudomonadati</taxon>
        <taxon>Pseudomonadota</taxon>
        <taxon>Alphaproteobacteria</taxon>
        <taxon>Holosporales</taxon>
        <taxon>Candidatus Nucleicultricaceae</taxon>
        <taxon>Candidatus Nucleicultrix</taxon>
    </lineage>
</organism>
<evidence type="ECO:0000256" key="1">
    <source>
        <dbReference type="SAM" id="Phobius"/>
    </source>
</evidence>
<dbReference type="EMBL" id="CP008743">
    <property type="protein sequence ID" value="ARN84632.1"/>
    <property type="molecule type" value="Genomic_DNA"/>
</dbReference>
<dbReference type="KEGG" id="naf:GQ61_04150"/>
<sequence length="302" mass="33978">MIVDRGLEKSTFYQLSPSNKAGGFVGIGELTIGTICHTLHIPLSGFWLSLHQIFWMSWASGMEKRVTSFQISSITALMKVFAPMGKRLSPVFAILMQGFLYALGPLIFGHNAFGWIIGSILASLWSFIQPILIGSIIFGSSLFQGFSFLETWLQKQSFAISLYTIIACFVVLKLILAISLCLLALKISKSRLKQWEKFIVSTLKIAPKRRPSKSFWRGLIKDLLSPWFLLSLILSIIALTIQSQELVTITISLMRIMIIALIVFSLLRLINPQDIVNRLSRLPSLKEPLTHIFSFLQEKGIK</sequence>
<keyword evidence="1" id="KW-1133">Transmembrane helix</keyword>
<dbReference type="STRING" id="1414854.GQ61_04150"/>
<feature type="transmembrane region" description="Helical" evidence="1">
    <location>
        <begin position="115"/>
        <end position="138"/>
    </location>
</feature>
<gene>
    <name evidence="2" type="ORF">GQ61_04150</name>
</gene>
<dbReference type="Proteomes" id="UP000237351">
    <property type="component" value="Chromosome"/>
</dbReference>
<reference evidence="2 3" key="1">
    <citation type="submission" date="2014-06" db="EMBL/GenBank/DDBJ databases">
        <title>The genome of the endonuclear symbiont Nucleicultrix amoebiphila.</title>
        <authorList>
            <person name="Schulz F."/>
            <person name="Horn M."/>
        </authorList>
    </citation>
    <scope>NUCLEOTIDE SEQUENCE [LARGE SCALE GENOMIC DNA]</scope>
    <source>
        <strain evidence="2 3">FS5</strain>
    </source>
</reference>
<keyword evidence="1" id="KW-0812">Transmembrane</keyword>
<feature type="transmembrane region" description="Helical" evidence="1">
    <location>
        <begin position="88"/>
        <end position="108"/>
    </location>
</feature>
<protein>
    <submittedName>
        <fullName evidence="2">Uncharacterized protein</fullName>
    </submittedName>
</protein>
<evidence type="ECO:0000313" key="2">
    <source>
        <dbReference type="EMBL" id="ARN84632.1"/>
    </source>
</evidence>
<dbReference type="AlphaFoldDB" id="A0A1W6N488"/>
<feature type="transmembrane region" description="Helical" evidence="1">
    <location>
        <begin position="219"/>
        <end position="241"/>
    </location>
</feature>
<proteinExistence type="predicted"/>
<feature type="transmembrane region" description="Helical" evidence="1">
    <location>
        <begin position="158"/>
        <end position="185"/>
    </location>
</feature>